<keyword evidence="6" id="KW-0067">ATP-binding</keyword>
<evidence type="ECO:0000259" key="7">
    <source>
        <dbReference type="Pfam" id="PF00122"/>
    </source>
</evidence>
<keyword evidence="4 6" id="KW-1133">Transmembrane helix</keyword>
<sequence>MWSAPLLQKYFYAYIAIYAYHGHMSTAGRKDDDGHGAALLGERSELIFAIASGVTYAGGMTAKYLVSAPEWVVLALFAATYFFGGFFTIRTALATVRRGRFEVDFLMLVAAVGAAMVGKWAEGSVLLFLFSLGHALEEYAMGRAQRSIEALAELAPDTALVRGSDGVVREVAVDALAIGDVVVVLPNSRLAADGVVVDGVSSVDESSVTGESIPVEKAPIADVALASSTAVPETHRVFAGTMNGSGAMDVLVTSRAADSMLARVITMVRDADTQKSPTQRFIDRFQLFYVPVVLAGVLGVLAYGVFAGSESFADSFYRAMVVLVAASPCALAIATPSAVLAGIARAAQAGVLAKGGGPLETLGRVRSMAFDKTGTLTWGQPKVTDIVPARPELRDELIATLFAVESYSDHPLAGAITRDLAPLVPAGTERTATAVNSVTGRGVTALIDGRATEVGNRTMFFELDPDGVPSEIVRTVDELHDRGRTTMIVRHGGVYLGVVGVMDIPRAEAAPVVERLRALGIDDIVLISGDHQRVADAVAADMGLNAAHGGLLPEDKVTMIGKLGGRNGTAMVGDGVNDAPAMVNASVGIAMGASGSAVALETADIALMVDDIGRLPFAVALSRQTARIIRQNLTFSLLIVAALVPATLLGLPIGPAVFIHEGSTLLVVANALRLLRFGRGAEHEGIDHEPRPATR</sequence>
<accession>A0ABX8RF23</accession>
<organism evidence="8 9">
    <name type="scientific">Nocardia iowensis</name>
    <dbReference type="NCBI Taxonomy" id="204891"/>
    <lineage>
        <taxon>Bacteria</taxon>
        <taxon>Bacillati</taxon>
        <taxon>Actinomycetota</taxon>
        <taxon>Actinomycetes</taxon>
        <taxon>Mycobacteriales</taxon>
        <taxon>Nocardiaceae</taxon>
        <taxon>Nocardia</taxon>
    </lineage>
</organism>
<dbReference type="PROSITE" id="PS00154">
    <property type="entry name" value="ATPASE_E1_E2"/>
    <property type="match status" value="1"/>
</dbReference>
<dbReference type="EMBL" id="CP078145">
    <property type="protein sequence ID" value="QXN88207.1"/>
    <property type="molecule type" value="Genomic_DNA"/>
</dbReference>
<keyword evidence="9" id="KW-1185">Reference proteome</keyword>
<evidence type="ECO:0000313" key="8">
    <source>
        <dbReference type="EMBL" id="QXN88207.1"/>
    </source>
</evidence>
<dbReference type="InterPro" id="IPR051014">
    <property type="entry name" value="Cation_Transport_ATPase_IB"/>
</dbReference>
<keyword evidence="3 6" id="KW-0812">Transmembrane</keyword>
<dbReference type="InterPro" id="IPR001757">
    <property type="entry name" value="P_typ_ATPase"/>
</dbReference>
<keyword evidence="5 6" id="KW-0472">Membrane</keyword>
<feature type="transmembrane region" description="Helical" evidence="6">
    <location>
        <begin position="633"/>
        <end position="651"/>
    </location>
</feature>
<dbReference type="InterPro" id="IPR044492">
    <property type="entry name" value="P_typ_ATPase_HD_dom"/>
</dbReference>
<dbReference type="Proteomes" id="UP000694257">
    <property type="component" value="Chromosome"/>
</dbReference>
<keyword evidence="6" id="KW-0547">Nucleotide-binding</keyword>
<dbReference type="InterPro" id="IPR027256">
    <property type="entry name" value="P-typ_ATPase_IB"/>
</dbReference>
<evidence type="ECO:0000256" key="3">
    <source>
        <dbReference type="ARBA" id="ARBA00022692"/>
    </source>
</evidence>
<evidence type="ECO:0000256" key="1">
    <source>
        <dbReference type="ARBA" id="ARBA00004141"/>
    </source>
</evidence>
<dbReference type="SFLD" id="SFLDF00027">
    <property type="entry name" value="p-type_atpase"/>
    <property type="match status" value="1"/>
</dbReference>
<dbReference type="NCBIfam" id="TIGR01525">
    <property type="entry name" value="ATPase-IB_hvy"/>
    <property type="match status" value="1"/>
</dbReference>
<evidence type="ECO:0000256" key="2">
    <source>
        <dbReference type="ARBA" id="ARBA00006024"/>
    </source>
</evidence>
<feature type="transmembrane region" description="Helical" evidence="6">
    <location>
        <begin position="71"/>
        <end position="89"/>
    </location>
</feature>
<feature type="transmembrane region" description="Helical" evidence="6">
    <location>
        <begin position="319"/>
        <end position="344"/>
    </location>
</feature>
<evidence type="ECO:0000256" key="5">
    <source>
        <dbReference type="ARBA" id="ARBA00023136"/>
    </source>
</evidence>
<dbReference type="PANTHER" id="PTHR48085:SF5">
    <property type="entry name" value="CADMIUM_ZINC-TRANSPORTING ATPASE HMA4-RELATED"/>
    <property type="match status" value="1"/>
</dbReference>
<reference evidence="8 9" key="1">
    <citation type="submission" date="2021-07" db="EMBL/GenBank/DDBJ databases">
        <title>Whole Genome Sequence of Nocardia Iowensis.</title>
        <authorList>
            <person name="Lamm A."/>
            <person name="Collins-Fairclough A.M."/>
            <person name="Bunk B."/>
            <person name="Sproer C."/>
        </authorList>
    </citation>
    <scope>NUCLEOTIDE SEQUENCE [LARGE SCALE GENOMIC DNA]</scope>
    <source>
        <strain evidence="8 9">NRRL 5646</strain>
    </source>
</reference>
<feature type="transmembrane region" description="Helical" evidence="6">
    <location>
        <begin position="287"/>
        <end position="307"/>
    </location>
</feature>
<keyword evidence="6" id="KW-0479">Metal-binding</keyword>
<dbReference type="SFLD" id="SFLDS00003">
    <property type="entry name" value="Haloacid_Dehalogenase"/>
    <property type="match status" value="1"/>
</dbReference>
<evidence type="ECO:0000256" key="6">
    <source>
        <dbReference type="RuleBase" id="RU362081"/>
    </source>
</evidence>
<keyword evidence="6" id="KW-1003">Cell membrane</keyword>
<name>A0ABX8RF23_NOCIO</name>
<protein>
    <submittedName>
        <fullName evidence="8">Heavy metal translocating P-type ATPase</fullName>
    </submittedName>
</protein>
<comment type="similarity">
    <text evidence="2 6">Belongs to the cation transport ATPase (P-type) (TC 3.A.3) family. Type IB subfamily.</text>
</comment>
<dbReference type="InterPro" id="IPR059000">
    <property type="entry name" value="ATPase_P-type_domA"/>
</dbReference>
<gene>
    <name evidence="8" type="ORF">KV110_21590</name>
</gene>
<comment type="subcellular location">
    <subcellularLocation>
        <location evidence="6">Cell membrane</location>
    </subcellularLocation>
    <subcellularLocation>
        <location evidence="1">Membrane</location>
        <topology evidence="1">Multi-pass membrane protein</topology>
    </subcellularLocation>
</comment>
<evidence type="ECO:0000313" key="9">
    <source>
        <dbReference type="Proteomes" id="UP000694257"/>
    </source>
</evidence>
<dbReference type="Pfam" id="PF00122">
    <property type="entry name" value="E1-E2_ATPase"/>
    <property type="match status" value="1"/>
</dbReference>
<dbReference type="InterPro" id="IPR018303">
    <property type="entry name" value="ATPase_P-typ_P_site"/>
</dbReference>
<dbReference type="SFLD" id="SFLDG00002">
    <property type="entry name" value="C1.7:_P-type_atpase_like"/>
    <property type="match status" value="1"/>
</dbReference>
<proteinExistence type="inferred from homology"/>
<dbReference type="Pfam" id="PF00702">
    <property type="entry name" value="Hydrolase"/>
    <property type="match status" value="1"/>
</dbReference>
<evidence type="ECO:0000256" key="4">
    <source>
        <dbReference type="ARBA" id="ARBA00022989"/>
    </source>
</evidence>
<dbReference type="NCBIfam" id="TIGR01494">
    <property type="entry name" value="ATPase_P-type"/>
    <property type="match status" value="2"/>
</dbReference>
<feature type="domain" description="P-type ATPase A" evidence="7">
    <location>
        <begin position="153"/>
        <end position="268"/>
    </location>
</feature>
<dbReference type="PANTHER" id="PTHR48085">
    <property type="entry name" value="CADMIUM/ZINC-TRANSPORTING ATPASE HMA2-RELATED"/>
    <property type="match status" value="1"/>
</dbReference>